<reference evidence="4 5" key="1">
    <citation type="submission" date="2020-06" db="EMBL/GenBank/DDBJ databases">
        <title>Haloterrigena sp. nov., an extremely halophilic archaeon isolated from a saline sediment.</title>
        <authorList>
            <person name="Liu B.-B."/>
        </authorList>
    </citation>
    <scope>NUCLEOTIDE SEQUENCE [LARGE SCALE GENOMIC DNA]</scope>
    <source>
        <strain evidence="4 5">SYSU A558-1</strain>
    </source>
</reference>
<keyword evidence="2" id="KW-0812">Transmembrane</keyword>
<proteinExistence type="predicted"/>
<dbReference type="RefSeq" id="WP_174680941.1">
    <property type="nucleotide sequence ID" value="NZ_JABUQZ010000001.1"/>
</dbReference>
<accession>A0ABX2L9Y6</accession>
<feature type="transmembrane region" description="Helical" evidence="2">
    <location>
        <begin position="52"/>
        <end position="70"/>
    </location>
</feature>
<dbReference type="EMBL" id="JABUQZ010000001">
    <property type="protein sequence ID" value="NUC73075.1"/>
    <property type="molecule type" value="Genomic_DNA"/>
</dbReference>
<organism evidence="4 5">
    <name type="scientific">Haloterrigena gelatinilytica</name>
    <dbReference type="NCBI Taxonomy" id="2741724"/>
    <lineage>
        <taxon>Archaea</taxon>
        <taxon>Methanobacteriati</taxon>
        <taxon>Methanobacteriota</taxon>
        <taxon>Stenosarchaea group</taxon>
        <taxon>Halobacteria</taxon>
        <taxon>Halobacteriales</taxon>
        <taxon>Natrialbaceae</taxon>
        <taxon>Haloterrigena</taxon>
    </lineage>
</organism>
<comment type="caution">
    <text evidence="4">The sequence shown here is derived from an EMBL/GenBank/DDBJ whole genome shotgun (WGS) entry which is preliminary data.</text>
</comment>
<feature type="region of interest" description="Disordered" evidence="1">
    <location>
        <begin position="1"/>
        <end position="20"/>
    </location>
</feature>
<evidence type="ECO:0000313" key="5">
    <source>
        <dbReference type="Proteomes" id="UP001016761"/>
    </source>
</evidence>
<dbReference type="InterPro" id="IPR019886">
    <property type="entry name" value="Na_symporter_ssu"/>
</dbReference>
<gene>
    <name evidence="4" type="ORF">HTZ84_12260</name>
</gene>
<feature type="domain" description="Sodium symporter small subunit" evidence="3">
    <location>
        <begin position="43"/>
        <end position="122"/>
    </location>
</feature>
<keyword evidence="2" id="KW-1133">Transmembrane helix</keyword>
<dbReference type="Proteomes" id="UP001016761">
    <property type="component" value="Unassembled WGS sequence"/>
</dbReference>
<evidence type="ECO:0000313" key="4">
    <source>
        <dbReference type="EMBL" id="NUC73075.1"/>
    </source>
</evidence>
<feature type="transmembrane region" description="Helical" evidence="2">
    <location>
        <begin position="90"/>
        <end position="110"/>
    </location>
</feature>
<evidence type="ECO:0000259" key="3">
    <source>
        <dbReference type="Pfam" id="PF13937"/>
    </source>
</evidence>
<evidence type="ECO:0000256" key="1">
    <source>
        <dbReference type="SAM" id="MobiDB-lite"/>
    </source>
</evidence>
<sequence length="149" mass="16606">MTDNNTHSADDESFETDGGVSDVEREKQIDYLDVEINLLKPATPFMRDHNRIILRGFAIWAVIVFGPITLTRLFPGVMTTTMPVLGFPFHYFLIAVGAPGGALLLSVWYVRKRDEIDEKYDIEQIAATDLERTDTGSQEPAATDGGLDQ</sequence>
<name>A0ABX2L9Y6_9EURY</name>
<dbReference type="Pfam" id="PF13937">
    <property type="entry name" value="DUF4212"/>
    <property type="match status" value="1"/>
</dbReference>
<dbReference type="NCBIfam" id="TIGR03647">
    <property type="entry name" value="Na_symport_sm"/>
    <property type="match status" value="1"/>
</dbReference>
<protein>
    <submittedName>
        <fullName evidence="4">DUF4212 domain-containing protein</fullName>
    </submittedName>
</protein>
<keyword evidence="2" id="KW-0472">Membrane</keyword>
<evidence type="ECO:0000256" key="2">
    <source>
        <dbReference type="SAM" id="Phobius"/>
    </source>
</evidence>
<keyword evidence="5" id="KW-1185">Reference proteome</keyword>
<feature type="region of interest" description="Disordered" evidence="1">
    <location>
        <begin position="130"/>
        <end position="149"/>
    </location>
</feature>